<dbReference type="PROSITE" id="PS00198">
    <property type="entry name" value="4FE4S_FER_1"/>
    <property type="match status" value="1"/>
</dbReference>
<dbReference type="InterPro" id="IPR028261">
    <property type="entry name" value="DPD_II"/>
</dbReference>
<gene>
    <name evidence="5" type="ORF">EV684_102410</name>
</gene>
<evidence type="ECO:0000259" key="4">
    <source>
        <dbReference type="PROSITE" id="PS51379"/>
    </source>
</evidence>
<dbReference type="Gene3D" id="1.10.1060.10">
    <property type="entry name" value="Alpha-helical ferredoxin"/>
    <property type="match status" value="1"/>
</dbReference>
<proteinExistence type="predicted"/>
<protein>
    <submittedName>
        <fullName evidence="5">2-oxoacid:acceptor oxidoreductase delta subunit (Pyruvate/2-ketoisovalerate family)</fullName>
    </submittedName>
</protein>
<dbReference type="RefSeq" id="WP_132645136.1">
    <property type="nucleotide sequence ID" value="NZ_CP181386.1"/>
</dbReference>
<dbReference type="GO" id="GO:0051536">
    <property type="term" value="F:iron-sulfur cluster binding"/>
    <property type="evidence" value="ECO:0007669"/>
    <property type="project" value="UniProtKB-KW"/>
</dbReference>
<dbReference type="EMBL" id="SLXD01000002">
    <property type="protein sequence ID" value="TCP04649.1"/>
    <property type="molecule type" value="Genomic_DNA"/>
</dbReference>
<feature type="domain" description="4Fe-4S ferredoxin-type" evidence="4">
    <location>
        <begin position="510"/>
        <end position="539"/>
    </location>
</feature>
<feature type="domain" description="4Fe-4S ferredoxin-type" evidence="4">
    <location>
        <begin position="480"/>
        <end position="509"/>
    </location>
</feature>
<evidence type="ECO:0000256" key="1">
    <source>
        <dbReference type="ARBA" id="ARBA00022723"/>
    </source>
</evidence>
<evidence type="ECO:0000256" key="3">
    <source>
        <dbReference type="ARBA" id="ARBA00023014"/>
    </source>
</evidence>
<dbReference type="SUPFAM" id="SSF46548">
    <property type="entry name" value="alpha-helical ferredoxin"/>
    <property type="match status" value="2"/>
</dbReference>
<evidence type="ECO:0000313" key="5">
    <source>
        <dbReference type="EMBL" id="TCP04649.1"/>
    </source>
</evidence>
<dbReference type="Pfam" id="PF07992">
    <property type="entry name" value="Pyr_redox_2"/>
    <property type="match status" value="1"/>
</dbReference>
<dbReference type="Gene3D" id="3.50.50.60">
    <property type="entry name" value="FAD/NAD(P)-binding domain"/>
    <property type="match status" value="2"/>
</dbReference>
<dbReference type="PANTHER" id="PTHR42783">
    <property type="entry name" value="GLUTAMATE SYNTHASE [NADPH] SMALL CHAIN"/>
    <property type="match status" value="1"/>
</dbReference>
<dbReference type="Proteomes" id="UP000295106">
    <property type="component" value="Unassembled WGS sequence"/>
</dbReference>
<dbReference type="GO" id="GO:0046872">
    <property type="term" value="F:metal ion binding"/>
    <property type="evidence" value="ECO:0007669"/>
    <property type="project" value="UniProtKB-KW"/>
</dbReference>
<accession>A0A4R2MBA5</accession>
<keyword evidence="1" id="KW-0479">Metal-binding</keyword>
<dbReference type="Gene3D" id="3.30.70.20">
    <property type="match status" value="1"/>
</dbReference>
<dbReference type="InterPro" id="IPR023753">
    <property type="entry name" value="FAD/NAD-binding_dom"/>
</dbReference>
<dbReference type="InterPro" id="IPR017900">
    <property type="entry name" value="4Fe4S_Fe_S_CS"/>
</dbReference>
<dbReference type="SUPFAM" id="SSF51971">
    <property type="entry name" value="Nucleotide-binding domain"/>
    <property type="match status" value="1"/>
</dbReference>
<dbReference type="PRINTS" id="PR00368">
    <property type="entry name" value="FADPNR"/>
</dbReference>
<reference evidence="5 6" key="1">
    <citation type="submission" date="2019-03" db="EMBL/GenBank/DDBJ databases">
        <title>Genomic Encyclopedia of Type Strains, Phase IV (KMG-IV): sequencing the most valuable type-strain genomes for metagenomic binning, comparative biology and taxonomic classification.</title>
        <authorList>
            <person name="Goeker M."/>
        </authorList>
    </citation>
    <scope>NUCLEOTIDE SEQUENCE [LARGE SCALE GENOMIC DNA]</scope>
    <source>
        <strain evidence="5 6">DSM 1709</strain>
    </source>
</reference>
<name>A0A4R2MBA5_RUBGE</name>
<keyword evidence="3" id="KW-0411">Iron-sulfur</keyword>
<dbReference type="NCBIfam" id="NF009410">
    <property type="entry name" value="PRK12771.1"/>
    <property type="match status" value="1"/>
</dbReference>
<dbReference type="Pfam" id="PF14691">
    <property type="entry name" value="Fer4_20"/>
    <property type="match status" value="1"/>
</dbReference>
<keyword evidence="5" id="KW-0670">Pyruvate</keyword>
<dbReference type="PANTHER" id="PTHR42783:SF3">
    <property type="entry name" value="GLUTAMATE SYNTHASE [NADPH] SMALL CHAIN-RELATED"/>
    <property type="match status" value="1"/>
</dbReference>
<dbReference type="PROSITE" id="PS51379">
    <property type="entry name" value="4FE4S_FER_2"/>
    <property type="match status" value="2"/>
</dbReference>
<dbReference type="GO" id="GO:0016491">
    <property type="term" value="F:oxidoreductase activity"/>
    <property type="evidence" value="ECO:0007669"/>
    <property type="project" value="InterPro"/>
</dbReference>
<dbReference type="OrthoDB" id="9803192at2"/>
<dbReference type="Pfam" id="PF00037">
    <property type="entry name" value="Fer4"/>
    <property type="match status" value="1"/>
</dbReference>
<organism evidence="5 6">
    <name type="scientific">Rubrivivax gelatinosus</name>
    <name type="common">Rhodocyclus gelatinosus</name>
    <name type="synonym">Rhodopseudomonas gelatinosa</name>
    <dbReference type="NCBI Taxonomy" id="28068"/>
    <lineage>
        <taxon>Bacteria</taxon>
        <taxon>Pseudomonadati</taxon>
        <taxon>Pseudomonadota</taxon>
        <taxon>Betaproteobacteria</taxon>
        <taxon>Burkholderiales</taxon>
        <taxon>Sphaerotilaceae</taxon>
        <taxon>Rubrivivax</taxon>
    </lineage>
</organism>
<evidence type="ECO:0000256" key="2">
    <source>
        <dbReference type="ARBA" id="ARBA00023004"/>
    </source>
</evidence>
<dbReference type="InterPro" id="IPR017896">
    <property type="entry name" value="4Fe4S_Fe-S-bd"/>
</dbReference>
<dbReference type="GeneID" id="99684805"/>
<dbReference type="InterPro" id="IPR009051">
    <property type="entry name" value="Helical_ferredxn"/>
</dbReference>
<comment type="caution">
    <text evidence="5">The sequence shown here is derived from an EMBL/GenBank/DDBJ whole genome shotgun (WGS) entry which is preliminary data.</text>
</comment>
<sequence>MDKPFAITLDPGSSLANKTGSWRSERPVYTDRLPPCNATCPAGEDIQGWLFRAESGDYEAAWRHLVRDNPLPAVMGRVCYHGCEAACNRGKLDEAVGINSVERFLGDEAIRRSWAFDAPAAETGQRVLVVGAGPSGLSAAYHLRRMGHAVTVAEAGTAAGGMMRYGIPKYRLPREVLDAEVARIVALGVELQLGTRVDRIAEAMQAGGYDAAFLAVGAQIAKRAFIPAGDSARILDAVAVLRSMEDGEPPFLGRRVAVYGGGNTALDVARTAKRLGATEAVIVYRRTRERMPAHDLEVEEALEEGVQVKWLSTVAHAEAGTLTIEKMRLDEHGKPQPTGEYETLEADSLVLALGQDVDLALLDGVPGLDVRDGVVQVDPATMMTGHPGLFAGGDMVPAERNVTVAVGHGKRAARHIDAWLRGTVLEPAAKHGPALFERLNPWYYSDAPKTEREQLELARRTDGFDEVQHGLTEANALFEARRCLSCGNCLQCDNCYGVCPDNAVKKPAPGRYAVDYDYCKGCGLCAVECPCGAIDMVAEST</sequence>
<dbReference type="InterPro" id="IPR036188">
    <property type="entry name" value="FAD/NAD-bd_sf"/>
</dbReference>
<keyword evidence="2" id="KW-0408">Iron</keyword>
<dbReference type="PRINTS" id="PR00469">
    <property type="entry name" value="PNDRDTASEII"/>
</dbReference>
<dbReference type="AlphaFoldDB" id="A0A4R2MBA5"/>
<evidence type="ECO:0000313" key="6">
    <source>
        <dbReference type="Proteomes" id="UP000295106"/>
    </source>
</evidence>